<dbReference type="Pfam" id="PF14501">
    <property type="entry name" value="HATPase_c_5"/>
    <property type="match status" value="1"/>
</dbReference>
<dbReference type="GO" id="GO:0000155">
    <property type="term" value="F:phosphorelay sensor kinase activity"/>
    <property type="evidence" value="ECO:0007669"/>
    <property type="project" value="InterPro"/>
</dbReference>
<dbReference type="Gene3D" id="3.30.565.10">
    <property type="entry name" value="Histidine kinase-like ATPase, C-terminal domain"/>
    <property type="match status" value="1"/>
</dbReference>
<dbReference type="PANTHER" id="PTHR40448">
    <property type="entry name" value="TWO-COMPONENT SENSOR HISTIDINE KINASE"/>
    <property type="match status" value="1"/>
</dbReference>
<evidence type="ECO:0000259" key="5">
    <source>
        <dbReference type="Pfam" id="PF14501"/>
    </source>
</evidence>
<dbReference type="PANTHER" id="PTHR40448:SF1">
    <property type="entry name" value="TWO-COMPONENT SENSOR HISTIDINE KINASE"/>
    <property type="match status" value="1"/>
</dbReference>
<keyword evidence="4" id="KW-0472">Membrane</keyword>
<evidence type="ECO:0000256" key="4">
    <source>
        <dbReference type="SAM" id="Phobius"/>
    </source>
</evidence>
<feature type="domain" description="Sensor histidine kinase NatK-like C-terminal" evidence="5">
    <location>
        <begin position="493"/>
        <end position="599"/>
    </location>
</feature>
<dbReference type="InterPro" id="IPR032834">
    <property type="entry name" value="NatK-like_C"/>
</dbReference>
<dbReference type="KEGG" id="ppsc:EHS13_24275"/>
<dbReference type="InterPro" id="IPR039506">
    <property type="entry name" value="SPOB_a"/>
</dbReference>
<dbReference type="Gene3D" id="1.10.287.130">
    <property type="match status" value="1"/>
</dbReference>
<evidence type="ECO:0000313" key="8">
    <source>
        <dbReference type="Proteomes" id="UP000426246"/>
    </source>
</evidence>
<feature type="transmembrane region" description="Helical" evidence="4">
    <location>
        <begin position="23"/>
        <end position="45"/>
    </location>
</feature>
<dbReference type="InterPro" id="IPR016120">
    <property type="entry name" value="Sig_transdc_His_kin_SpoOB"/>
</dbReference>
<proteinExistence type="predicted"/>
<keyword evidence="3" id="KW-0418">Kinase</keyword>
<dbReference type="AlphaFoldDB" id="A0A6B8RQ08"/>
<dbReference type="SUPFAM" id="SSF55890">
    <property type="entry name" value="Sporulation response regulatory protein Spo0B"/>
    <property type="match status" value="1"/>
</dbReference>
<evidence type="ECO:0000256" key="1">
    <source>
        <dbReference type="ARBA" id="ARBA00022553"/>
    </source>
</evidence>
<keyword evidence="1" id="KW-0597">Phosphoprotein</keyword>
<keyword evidence="4" id="KW-0812">Transmembrane</keyword>
<dbReference type="RefSeq" id="WP_155702882.1">
    <property type="nucleotide sequence ID" value="NZ_CP034235.1"/>
</dbReference>
<reference evidence="8" key="1">
    <citation type="submission" date="2018-11" db="EMBL/GenBank/DDBJ databases">
        <title>Complete genome sequence of Paenibacillus sp. ML311-T8.</title>
        <authorList>
            <person name="Nam Y.-D."/>
            <person name="Kang J."/>
            <person name="Chung W.-H."/>
            <person name="Park Y.S."/>
        </authorList>
    </citation>
    <scope>NUCLEOTIDE SEQUENCE [LARGE SCALE GENOMIC DNA]</scope>
    <source>
        <strain evidence="8">ML311-T8</strain>
    </source>
</reference>
<organism evidence="7 8">
    <name type="scientific">Paenibacillus psychroresistens</name>
    <dbReference type="NCBI Taxonomy" id="1778678"/>
    <lineage>
        <taxon>Bacteria</taxon>
        <taxon>Bacillati</taxon>
        <taxon>Bacillota</taxon>
        <taxon>Bacilli</taxon>
        <taxon>Bacillales</taxon>
        <taxon>Paenibacillaceae</taxon>
        <taxon>Paenibacillus</taxon>
    </lineage>
</organism>
<sequence>MSRTKLCTIQHEMGFIVERGSKVFIYTIVAALIISINNVFFYVILKNSLESNHQREVASIATQIKESIEQSRIGATLYEDMIGEKLRSAAIAAESALPSRIIDVSNSQLESLRDLLLVDHISLMKRTTDNIIIQKATDPKEINLEAKTWGLWYKAFNQLFDNHNVTKGWGQSLPNFWSGPYEVASNDKKTIYKWGYYYDGKTDYIISPYVNDEKFRVYQQTTGIDAIINNVLSAYPTLNEITGINPATFEKTIKAAPKDKHIELVYRPYFFGTYTYNNEDQDIAYVNEAVKTKKTTVYRADIKDKHIEKTFIPISTDRMSDAIGLDPNDGNDRFQDTYILCIVTDYKLIESKLQKQFFTLLSIVIIVSIGCFILLFFVIRRLNRSKDKVIQQTSEIYTEEVNQMFLNIRGQRHDFLNQVNVIYGLVKMKKFDQLQSYTHNLIGEIESVNDIIQIDQPEIAALIQAKLVTAIQRKIQFTHDFPSLGHIMTSSKTADLVRMFGNLIDNAFEEVHTLEPEEHWVSCKGWIDGNRFYFLITNPINRSLTSTEQAQIFNSGFTTKVGMHSGLGLAITQSLLNNYKGEITVETENHTITFQISIPIN</sequence>
<dbReference type="GO" id="GO:0042802">
    <property type="term" value="F:identical protein binding"/>
    <property type="evidence" value="ECO:0007669"/>
    <property type="project" value="TreeGrafter"/>
</dbReference>
<dbReference type="InterPro" id="IPR036890">
    <property type="entry name" value="HATPase_C_sf"/>
</dbReference>
<feature type="domain" description="SpoOB alpha-helical" evidence="6">
    <location>
        <begin position="396"/>
        <end position="452"/>
    </location>
</feature>
<dbReference type="Pfam" id="PF14689">
    <property type="entry name" value="SPOB_a"/>
    <property type="match status" value="1"/>
</dbReference>
<keyword evidence="8" id="KW-1185">Reference proteome</keyword>
<dbReference type="Proteomes" id="UP000426246">
    <property type="component" value="Chromosome"/>
</dbReference>
<keyword evidence="2" id="KW-0808">Transferase</keyword>
<name>A0A6B8RQ08_9BACL</name>
<dbReference type="SUPFAM" id="SSF55874">
    <property type="entry name" value="ATPase domain of HSP90 chaperone/DNA topoisomerase II/histidine kinase"/>
    <property type="match status" value="1"/>
</dbReference>
<evidence type="ECO:0000313" key="7">
    <source>
        <dbReference type="EMBL" id="QGQ97782.1"/>
    </source>
</evidence>
<feature type="transmembrane region" description="Helical" evidence="4">
    <location>
        <begin position="357"/>
        <end position="379"/>
    </location>
</feature>
<evidence type="ECO:0000256" key="2">
    <source>
        <dbReference type="ARBA" id="ARBA00022679"/>
    </source>
</evidence>
<gene>
    <name evidence="7" type="ORF">EHS13_24275</name>
</gene>
<evidence type="ECO:0000259" key="6">
    <source>
        <dbReference type="Pfam" id="PF14689"/>
    </source>
</evidence>
<accession>A0A6B8RQ08</accession>
<evidence type="ECO:0000256" key="3">
    <source>
        <dbReference type="ARBA" id="ARBA00022777"/>
    </source>
</evidence>
<dbReference type="EMBL" id="CP034235">
    <property type="protein sequence ID" value="QGQ97782.1"/>
    <property type="molecule type" value="Genomic_DNA"/>
</dbReference>
<keyword evidence="4" id="KW-1133">Transmembrane helix</keyword>
<protein>
    <submittedName>
        <fullName evidence="7">GHKL domain-containing protein</fullName>
    </submittedName>
</protein>